<evidence type="ECO:0000256" key="11">
    <source>
        <dbReference type="RuleBase" id="RU003357"/>
    </source>
</evidence>
<dbReference type="InterPro" id="IPR010105">
    <property type="entry name" value="TonB_sidphr_rcpt"/>
</dbReference>
<feature type="domain" description="TonB-dependent receptor plug" evidence="13">
    <location>
        <begin position="105"/>
        <end position="201"/>
    </location>
</feature>
<evidence type="ECO:0000256" key="10">
    <source>
        <dbReference type="PROSITE-ProRule" id="PRU01360"/>
    </source>
</evidence>
<dbReference type="CDD" id="cd01347">
    <property type="entry name" value="ligand_gated_channel"/>
    <property type="match status" value="1"/>
</dbReference>
<comment type="similarity">
    <text evidence="2 10 11">Belongs to the TonB-dependent receptor family.</text>
</comment>
<evidence type="ECO:0000256" key="7">
    <source>
        <dbReference type="ARBA" id="ARBA00023136"/>
    </source>
</evidence>
<dbReference type="GO" id="GO:0015891">
    <property type="term" value="P:siderophore transport"/>
    <property type="evidence" value="ECO:0007669"/>
    <property type="project" value="InterPro"/>
</dbReference>
<keyword evidence="7 10" id="KW-0472">Membrane</keyword>
<dbReference type="Gene3D" id="2.40.170.20">
    <property type="entry name" value="TonB-dependent receptor, beta-barrel domain"/>
    <property type="match status" value="1"/>
</dbReference>
<dbReference type="HOGENOM" id="CLU_008287_22_1_5"/>
<dbReference type="SUPFAM" id="SSF56935">
    <property type="entry name" value="Porins"/>
    <property type="match status" value="1"/>
</dbReference>
<protein>
    <submittedName>
        <fullName evidence="14">TonB-dependent siderophore receptor</fullName>
    </submittedName>
</protein>
<evidence type="ECO:0000259" key="12">
    <source>
        <dbReference type="Pfam" id="PF00593"/>
    </source>
</evidence>
<dbReference type="InterPro" id="IPR036942">
    <property type="entry name" value="Beta-barrel_TonB_sf"/>
</dbReference>
<dbReference type="EMBL" id="CP001016">
    <property type="protein sequence ID" value="ACB94020.1"/>
    <property type="molecule type" value="Genomic_DNA"/>
</dbReference>
<name>B2IDG8_BEII9</name>
<dbReference type="GO" id="GO:0009279">
    <property type="term" value="C:cell outer membrane"/>
    <property type="evidence" value="ECO:0007669"/>
    <property type="project" value="UniProtKB-SubCell"/>
</dbReference>
<dbReference type="Pfam" id="PF00593">
    <property type="entry name" value="TonB_dep_Rec_b-barrel"/>
    <property type="match status" value="1"/>
</dbReference>
<evidence type="ECO:0000313" key="15">
    <source>
        <dbReference type="Proteomes" id="UP000001695"/>
    </source>
</evidence>
<keyword evidence="3 10" id="KW-0813">Transport</keyword>
<dbReference type="GO" id="GO:0015344">
    <property type="term" value="F:siderophore uptake transmembrane transporter activity"/>
    <property type="evidence" value="ECO:0007669"/>
    <property type="project" value="TreeGrafter"/>
</dbReference>
<evidence type="ECO:0000256" key="8">
    <source>
        <dbReference type="ARBA" id="ARBA00023170"/>
    </source>
</evidence>
<evidence type="ECO:0000256" key="5">
    <source>
        <dbReference type="ARBA" id="ARBA00022692"/>
    </source>
</evidence>
<evidence type="ECO:0000256" key="9">
    <source>
        <dbReference type="ARBA" id="ARBA00023237"/>
    </source>
</evidence>
<keyword evidence="4 10" id="KW-1134">Transmembrane beta strand</keyword>
<evidence type="ECO:0000259" key="13">
    <source>
        <dbReference type="Pfam" id="PF07715"/>
    </source>
</evidence>
<dbReference type="InterPro" id="IPR039426">
    <property type="entry name" value="TonB-dep_rcpt-like"/>
</dbReference>
<evidence type="ECO:0000313" key="14">
    <source>
        <dbReference type="EMBL" id="ACB94020.1"/>
    </source>
</evidence>
<keyword evidence="5 10" id="KW-0812">Transmembrane</keyword>
<dbReference type="PANTHER" id="PTHR32552">
    <property type="entry name" value="FERRICHROME IRON RECEPTOR-RELATED"/>
    <property type="match status" value="1"/>
</dbReference>
<dbReference type="PROSITE" id="PS52016">
    <property type="entry name" value="TONB_DEPENDENT_REC_3"/>
    <property type="match status" value="1"/>
</dbReference>
<keyword evidence="15" id="KW-1185">Reference proteome</keyword>
<dbReference type="InterPro" id="IPR000531">
    <property type="entry name" value="Beta-barrel_TonB"/>
</dbReference>
<dbReference type="AlphaFoldDB" id="B2IDG8"/>
<dbReference type="NCBIfam" id="TIGR01783">
    <property type="entry name" value="TonB-siderophor"/>
    <property type="match status" value="1"/>
</dbReference>
<evidence type="ECO:0000256" key="4">
    <source>
        <dbReference type="ARBA" id="ARBA00022452"/>
    </source>
</evidence>
<dbReference type="GO" id="GO:0038023">
    <property type="term" value="F:signaling receptor activity"/>
    <property type="evidence" value="ECO:0007669"/>
    <property type="project" value="InterPro"/>
</dbReference>
<evidence type="ECO:0000256" key="1">
    <source>
        <dbReference type="ARBA" id="ARBA00004571"/>
    </source>
</evidence>
<comment type="subcellular location">
    <subcellularLocation>
        <location evidence="1 10">Cell outer membrane</location>
        <topology evidence="1 10">Multi-pass membrane protein</topology>
    </subcellularLocation>
</comment>
<keyword evidence="8 14" id="KW-0675">Receptor</keyword>
<dbReference type="PANTHER" id="PTHR32552:SF82">
    <property type="entry name" value="FCUA PROTEIN"/>
    <property type="match status" value="1"/>
</dbReference>
<dbReference type="STRING" id="395963.Bind_0366"/>
<dbReference type="Proteomes" id="UP000001695">
    <property type="component" value="Chromosome"/>
</dbReference>
<dbReference type="InterPro" id="IPR037066">
    <property type="entry name" value="Plug_dom_sf"/>
</dbReference>
<keyword evidence="6 11" id="KW-0798">TonB box</keyword>
<feature type="domain" description="TonB-dependent receptor-like beta-barrel" evidence="12">
    <location>
        <begin position="276"/>
        <end position="711"/>
    </location>
</feature>
<proteinExistence type="inferred from homology"/>
<evidence type="ECO:0000256" key="2">
    <source>
        <dbReference type="ARBA" id="ARBA00009810"/>
    </source>
</evidence>
<dbReference type="InterPro" id="IPR012910">
    <property type="entry name" value="Plug_dom"/>
</dbReference>
<accession>B2IDG8</accession>
<sequence length="750" mass="81687">MTLKPNPSIDCGERKYSAHRRVWWQRKGPLLTQASTFAVLMGMSAVPVSAQSVPGATSKTNSNMTLPEVDISAVSTNVSPAGETFGVITPPKKFELGPAGNQKPLDMPHSVQVISQEIIRSQQARNLADVLKFNPSVQMSRGADGGRISSRGFESGVVQNTRMDGLNMISTTGYPIEQFDRIEMLNGVAGGMYGPTGPTGTFNFISKRPTDVPFQTISYGYDSISNNTVFGDVGDRVEGLAFRFNFVHSGGQSYAPTSSLRRTLLDGAIDLHFGDSTVLELNGSYYDWHWFGFPGSFTYGNGIYNLPQAPSSSTAGFGVPGMGNQNETHTFSAKLKHEFNQDWNLTIGLLDQTVERGLYQPTNVLNNNYGQFTSQINSQKAAKFTIISNLATLNGHVMTGNISHDIFVGTTGFTWGTFSGIGTNSVTVGTANINNPFVFATPIYQTGGAVYKSARNDQQSLVGGDTIKFDEHWSLSLNSSFSWLTSKNYNALGQKTSSFQTGGEWSPTASVMYKPSENQTAYFTYANSLQQGDTAPTGTLNANQTLAPYRSTQYELGYKVALNDRFMITADGFRISQPWAYQNADKIYQNFGTQVNWGSEVMLTGQLTDDLSMMGGFMQLVPKLFNTGTPGIEGKDVVNIPRVQANLFLEYTVPTIQGLALSTNFHYVGGRPGNETNTIWSGAYATLDFGLRYTTVVDGHRITARFNVNNVTDKSYWTNIYPVSGVSTSAGSQAYLGLPRTFSAGLDFTL</sequence>
<evidence type="ECO:0000256" key="6">
    <source>
        <dbReference type="ARBA" id="ARBA00023077"/>
    </source>
</evidence>
<evidence type="ECO:0000256" key="3">
    <source>
        <dbReference type="ARBA" id="ARBA00022448"/>
    </source>
</evidence>
<reference evidence="14 15" key="2">
    <citation type="journal article" date="2010" name="J. Bacteriol.">
        <title>Complete genome sequence of Beijerinckia indica subsp. indica.</title>
        <authorList>
            <person name="Tamas I."/>
            <person name="Dedysh S.N."/>
            <person name="Liesack W."/>
            <person name="Stott M.B."/>
            <person name="Alam M."/>
            <person name="Murrell J.C."/>
            <person name="Dunfield P.F."/>
        </authorList>
    </citation>
    <scope>NUCLEOTIDE SEQUENCE [LARGE SCALE GENOMIC DNA]</scope>
    <source>
        <strain evidence="15">ATCC 9039 / DSM 1715 / NCIMB 8712</strain>
    </source>
</reference>
<gene>
    <name evidence="14" type="ordered locus">Bind_0366</name>
</gene>
<dbReference type="Gene3D" id="2.170.130.10">
    <property type="entry name" value="TonB-dependent receptor, plug domain"/>
    <property type="match status" value="1"/>
</dbReference>
<organism evidence="14 15">
    <name type="scientific">Beijerinckia indica subsp. indica (strain ATCC 9039 / DSM 1715 / NCIMB 8712)</name>
    <dbReference type="NCBI Taxonomy" id="395963"/>
    <lineage>
        <taxon>Bacteria</taxon>
        <taxon>Pseudomonadati</taxon>
        <taxon>Pseudomonadota</taxon>
        <taxon>Alphaproteobacteria</taxon>
        <taxon>Hyphomicrobiales</taxon>
        <taxon>Beijerinckiaceae</taxon>
        <taxon>Beijerinckia</taxon>
    </lineage>
</organism>
<dbReference type="Pfam" id="PF07715">
    <property type="entry name" value="Plug"/>
    <property type="match status" value="1"/>
</dbReference>
<reference evidence="15" key="1">
    <citation type="submission" date="2008-03" db="EMBL/GenBank/DDBJ databases">
        <title>Complete sequence of chromosome of Beijerinckia indica subsp. indica ATCC 9039.</title>
        <authorList>
            <consortium name="US DOE Joint Genome Institute"/>
            <person name="Copeland A."/>
            <person name="Lucas S."/>
            <person name="Lapidus A."/>
            <person name="Glavina del Rio T."/>
            <person name="Dalin E."/>
            <person name="Tice H."/>
            <person name="Bruce D."/>
            <person name="Goodwin L."/>
            <person name="Pitluck S."/>
            <person name="LaButti K."/>
            <person name="Schmutz J."/>
            <person name="Larimer F."/>
            <person name="Land M."/>
            <person name="Hauser L."/>
            <person name="Kyrpides N."/>
            <person name="Mikhailova N."/>
            <person name="Dunfield P.F."/>
            <person name="Dedysh S.N."/>
            <person name="Liesack W."/>
            <person name="Saw J.H."/>
            <person name="Alam M."/>
            <person name="Chen Y."/>
            <person name="Murrell J.C."/>
            <person name="Richardson P."/>
        </authorList>
    </citation>
    <scope>NUCLEOTIDE SEQUENCE [LARGE SCALE GENOMIC DNA]</scope>
    <source>
        <strain evidence="15">ATCC 9039 / DSM 1715 / NCIMB 8712</strain>
    </source>
</reference>
<dbReference type="KEGG" id="bid:Bind_0366"/>
<keyword evidence="9 10" id="KW-0998">Cell outer membrane</keyword>
<dbReference type="eggNOG" id="COG4774">
    <property type="taxonomic scope" value="Bacteria"/>
</dbReference>